<dbReference type="EMBL" id="CP066558">
    <property type="protein sequence ID" value="QQF82801.1"/>
    <property type="molecule type" value="Genomic_DNA"/>
</dbReference>
<evidence type="ECO:0000313" key="2">
    <source>
        <dbReference type="Proteomes" id="UP000595373"/>
    </source>
</evidence>
<dbReference type="PANTHER" id="PTHR34980:SF2">
    <property type="entry name" value="INNER MEMBRANE PROTEIN YHAH-RELATED"/>
    <property type="match status" value="1"/>
</dbReference>
<proteinExistence type="predicted"/>
<dbReference type="Pfam" id="PF05656">
    <property type="entry name" value="DUF805"/>
    <property type="match status" value="1"/>
</dbReference>
<sequence>MLKEKSLFTYFLEAFTKNYANFKGRSRRREYWGFALWYCVIFLVSIVLAILTGIGTLLLGAFIIITIVPSIALTVRRLHDINLSGWFALFLLVSLIPGIGEIIALVISVVIGVIQGNNGTNKFGEDPLIDNQAITDKTNS</sequence>
<name>A0A9Q6K6C2_HISSO</name>
<dbReference type="RefSeq" id="WP_075293415.1">
    <property type="nucleotide sequence ID" value="NZ_CP018802.1"/>
</dbReference>
<evidence type="ECO:0000313" key="1">
    <source>
        <dbReference type="EMBL" id="QQF82801.1"/>
    </source>
</evidence>
<protein>
    <submittedName>
        <fullName evidence="1">DUF805 domain-containing protein</fullName>
    </submittedName>
</protein>
<keyword evidence="2" id="KW-1185">Reference proteome</keyword>
<organism evidence="1 2">
    <name type="scientific">Histophilus somni</name>
    <name type="common">Haemophilus somnus</name>
    <dbReference type="NCBI Taxonomy" id="731"/>
    <lineage>
        <taxon>Bacteria</taxon>
        <taxon>Pseudomonadati</taxon>
        <taxon>Pseudomonadota</taxon>
        <taxon>Gammaproteobacteria</taxon>
        <taxon>Pasteurellales</taxon>
        <taxon>Pasteurellaceae</taxon>
        <taxon>Histophilus</taxon>
    </lineage>
</organism>
<dbReference type="GO" id="GO:0005886">
    <property type="term" value="C:plasma membrane"/>
    <property type="evidence" value="ECO:0007669"/>
    <property type="project" value="TreeGrafter"/>
</dbReference>
<dbReference type="AlphaFoldDB" id="A0A9Q6K6C2"/>
<reference evidence="1 2" key="1">
    <citation type="submission" date="2020-12" db="EMBL/GenBank/DDBJ databases">
        <title>ASc-MMNZ-VFA-070.</title>
        <authorList>
            <person name="Schryvers A."/>
            <person name="Mostafa Nazari M."/>
            <person name="Farshchi Andisi V."/>
            <person name="Timsit E."/>
            <person name="Walter Morck D."/>
        </authorList>
    </citation>
    <scope>NUCLEOTIDE SEQUENCE [LARGE SCALE GENOMIC DNA]</scope>
    <source>
        <strain evidence="1 2">ASc-MMNZ-VFA-070</strain>
    </source>
</reference>
<gene>
    <name evidence="1" type="ORF">JFL49_02470</name>
</gene>
<dbReference type="InterPro" id="IPR008523">
    <property type="entry name" value="DUF805"/>
</dbReference>
<dbReference type="PANTHER" id="PTHR34980">
    <property type="entry name" value="INNER MEMBRANE PROTEIN-RELATED-RELATED"/>
    <property type="match status" value="1"/>
</dbReference>
<dbReference type="OrthoDB" id="9812349at2"/>
<accession>A0A9Q6K6C2</accession>
<dbReference type="Proteomes" id="UP000595373">
    <property type="component" value="Chromosome"/>
</dbReference>